<dbReference type="GO" id="GO:0005737">
    <property type="term" value="C:cytoplasm"/>
    <property type="evidence" value="ECO:0007669"/>
    <property type="project" value="TreeGrafter"/>
</dbReference>
<feature type="region of interest" description="Disordered" evidence="3">
    <location>
        <begin position="226"/>
        <end position="280"/>
    </location>
</feature>
<keyword evidence="2" id="KW-0040">ANK repeat</keyword>
<feature type="signal peptide" evidence="4">
    <location>
        <begin position="1"/>
        <end position="17"/>
    </location>
</feature>
<sequence>MLWNLLWCGVLWLWYEAKRPQPQPHTNSSISNPESSGMNRSVRSCNCCPYGYHIDLDFVRYCEALGPGQAQRGGAAAQGSPSLAEVHGGHARLREPLRRRLAGGVTCPGPAGGGECRLLGGPRCRFDLAQPHTQLTCHLSCSAFRPHMKAIQIRHAESEEQVCRSPIPQRRAIGHAHRLCLASLTAASRQEPSRHSAPPPPRAPPCAAASRVMRGSINSAIRATVGRPSVRRRRGPSCTTPWTRSAAISSALSNAHRSSGARRVPPMREAPFPWTETTIS</sequence>
<keyword evidence="6" id="KW-1185">Reference proteome</keyword>
<organism evidence="6">
    <name type="scientific">Drosophila persimilis</name>
    <name type="common">Fruit fly</name>
    <dbReference type="NCBI Taxonomy" id="7234"/>
    <lineage>
        <taxon>Eukaryota</taxon>
        <taxon>Metazoa</taxon>
        <taxon>Ecdysozoa</taxon>
        <taxon>Arthropoda</taxon>
        <taxon>Hexapoda</taxon>
        <taxon>Insecta</taxon>
        <taxon>Pterygota</taxon>
        <taxon>Neoptera</taxon>
        <taxon>Endopterygota</taxon>
        <taxon>Diptera</taxon>
        <taxon>Brachycera</taxon>
        <taxon>Muscomorpha</taxon>
        <taxon>Ephydroidea</taxon>
        <taxon>Drosophilidae</taxon>
        <taxon>Drosophila</taxon>
        <taxon>Sophophora</taxon>
    </lineage>
</organism>
<dbReference type="PANTHER" id="PTHR24168">
    <property type="entry name" value="KN MOTIF AND ANKYRIN REPEAT DOMAIN-CONTAINING"/>
    <property type="match status" value="1"/>
</dbReference>
<proteinExistence type="predicted"/>
<protein>
    <submittedName>
        <fullName evidence="5">GL11707</fullName>
    </submittedName>
</protein>
<evidence type="ECO:0000256" key="3">
    <source>
        <dbReference type="SAM" id="MobiDB-lite"/>
    </source>
</evidence>
<dbReference type="EMBL" id="CH479181">
    <property type="protein sequence ID" value="EDW32563.1"/>
    <property type="molecule type" value="Genomic_DNA"/>
</dbReference>
<dbReference type="STRING" id="7234.B4GD68"/>
<dbReference type="AlphaFoldDB" id="B4GD68"/>
<gene>
    <name evidence="5" type="primary">Dper\GL11707</name>
    <name evidence="5" type="ORF">Dper_GL11707</name>
</gene>
<reference evidence="5 6" key="1">
    <citation type="journal article" date="2007" name="Nature">
        <title>Evolution of genes and genomes on the Drosophila phylogeny.</title>
        <authorList>
            <consortium name="Drosophila 12 Genomes Consortium"/>
            <person name="Clark A.G."/>
            <person name="Eisen M.B."/>
            <person name="Smith D.R."/>
            <person name="Bergman C.M."/>
            <person name="Oliver B."/>
            <person name="Markow T.A."/>
            <person name="Kaufman T.C."/>
            <person name="Kellis M."/>
            <person name="Gelbart W."/>
            <person name="Iyer V.N."/>
            <person name="Pollard D.A."/>
            <person name="Sackton T.B."/>
            <person name="Larracuente A.M."/>
            <person name="Singh N.D."/>
            <person name="Abad J.P."/>
            <person name="Abt D.N."/>
            <person name="Adryan B."/>
            <person name="Aguade M."/>
            <person name="Akashi H."/>
            <person name="Anderson W.W."/>
            <person name="Aquadro C.F."/>
            <person name="Ardell D.H."/>
            <person name="Arguello R."/>
            <person name="Artieri C.G."/>
            <person name="Barbash D.A."/>
            <person name="Barker D."/>
            <person name="Barsanti P."/>
            <person name="Batterham P."/>
            <person name="Batzoglou S."/>
            <person name="Begun D."/>
            <person name="Bhutkar A."/>
            <person name="Blanco E."/>
            <person name="Bosak S.A."/>
            <person name="Bradley R.K."/>
            <person name="Brand A.D."/>
            <person name="Brent M.R."/>
            <person name="Brooks A.N."/>
            <person name="Brown R.H."/>
            <person name="Butlin R.K."/>
            <person name="Caggese C."/>
            <person name="Calvi B.R."/>
            <person name="Bernardo de Carvalho A."/>
            <person name="Caspi A."/>
            <person name="Castrezana S."/>
            <person name="Celniker S.E."/>
            <person name="Chang J.L."/>
            <person name="Chapple C."/>
            <person name="Chatterji S."/>
            <person name="Chinwalla A."/>
            <person name="Civetta A."/>
            <person name="Clifton S.W."/>
            <person name="Comeron J.M."/>
            <person name="Costello J.C."/>
            <person name="Coyne J.A."/>
            <person name="Daub J."/>
            <person name="David R.G."/>
            <person name="Delcher A.L."/>
            <person name="Delehaunty K."/>
            <person name="Do C.B."/>
            <person name="Ebling H."/>
            <person name="Edwards K."/>
            <person name="Eickbush T."/>
            <person name="Evans J.D."/>
            <person name="Filipski A."/>
            <person name="Findeiss S."/>
            <person name="Freyhult E."/>
            <person name="Fulton L."/>
            <person name="Fulton R."/>
            <person name="Garcia A.C."/>
            <person name="Gardiner A."/>
            <person name="Garfield D.A."/>
            <person name="Garvin B.E."/>
            <person name="Gibson G."/>
            <person name="Gilbert D."/>
            <person name="Gnerre S."/>
            <person name="Godfrey J."/>
            <person name="Good R."/>
            <person name="Gotea V."/>
            <person name="Gravely B."/>
            <person name="Greenberg A.J."/>
            <person name="Griffiths-Jones S."/>
            <person name="Gross S."/>
            <person name="Guigo R."/>
            <person name="Gustafson E.A."/>
            <person name="Haerty W."/>
            <person name="Hahn M.W."/>
            <person name="Halligan D.L."/>
            <person name="Halpern A.L."/>
            <person name="Halter G.M."/>
            <person name="Han M.V."/>
            <person name="Heger A."/>
            <person name="Hillier L."/>
            <person name="Hinrichs A.S."/>
            <person name="Holmes I."/>
            <person name="Hoskins R.A."/>
            <person name="Hubisz M.J."/>
            <person name="Hultmark D."/>
            <person name="Huntley M.A."/>
            <person name="Jaffe D.B."/>
            <person name="Jagadeeshan S."/>
            <person name="Jeck W.R."/>
            <person name="Johnson J."/>
            <person name="Jones C.D."/>
            <person name="Jordan W.C."/>
            <person name="Karpen G.H."/>
            <person name="Kataoka E."/>
            <person name="Keightley P.D."/>
            <person name="Kheradpour P."/>
            <person name="Kirkness E.F."/>
            <person name="Koerich L.B."/>
            <person name="Kristiansen K."/>
            <person name="Kudrna D."/>
            <person name="Kulathinal R.J."/>
            <person name="Kumar S."/>
            <person name="Kwok R."/>
            <person name="Lander E."/>
            <person name="Langley C.H."/>
            <person name="Lapoint R."/>
            <person name="Lazzaro B.P."/>
            <person name="Lee S.J."/>
            <person name="Levesque L."/>
            <person name="Li R."/>
            <person name="Lin C.F."/>
            <person name="Lin M.F."/>
            <person name="Lindblad-Toh K."/>
            <person name="Llopart A."/>
            <person name="Long M."/>
            <person name="Low L."/>
            <person name="Lozovsky E."/>
            <person name="Lu J."/>
            <person name="Luo M."/>
            <person name="Machado C.A."/>
            <person name="Makalowski W."/>
            <person name="Marzo M."/>
            <person name="Matsuda M."/>
            <person name="Matzkin L."/>
            <person name="McAllister B."/>
            <person name="McBride C.S."/>
            <person name="McKernan B."/>
            <person name="McKernan K."/>
            <person name="Mendez-Lago M."/>
            <person name="Minx P."/>
            <person name="Mollenhauer M.U."/>
            <person name="Montooth K."/>
            <person name="Mount S.M."/>
            <person name="Mu X."/>
            <person name="Myers E."/>
            <person name="Negre B."/>
            <person name="Newfeld S."/>
            <person name="Nielsen R."/>
            <person name="Noor M.A."/>
            <person name="O'Grady P."/>
            <person name="Pachter L."/>
            <person name="Papaceit M."/>
            <person name="Parisi M.J."/>
            <person name="Parisi M."/>
            <person name="Parts L."/>
            <person name="Pedersen J.S."/>
            <person name="Pesole G."/>
            <person name="Phillippy A.M."/>
            <person name="Ponting C.P."/>
            <person name="Pop M."/>
            <person name="Porcelli D."/>
            <person name="Powell J.R."/>
            <person name="Prohaska S."/>
            <person name="Pruitt K."/>
            <person name="Puig M."/>
            <person name="Quesneville H."/>
            <person name="Ram K.R."/>
            <person name="Rand D."/>
            <person name="Rasmussen M.D."/>
            <person name="Reed L.K."/>
            <person name="Reenan R."/>
            <person name="Reily A."/>
            <person name="Remington K.A."/>
            <person name="Rieger T.T."/>
            <person name="Ritchie M.G."/>
            <person name="Robin C."/>
            <person name="Rogers Y.H."/>
            <person name="Rohde C."/>
            <person name="Rozas J."/>
            <person name="Rubenfield M.J."/>
            <person name="Ruiz A."/>
            <person name="Russo S."/>
            <person name="Salzberg S.L."/>
            <person name="Sanchez-Gracia A."/>
            <person name="Saranga D.J."/>
            <person name="Sato H."/>
            <person name="Schaeffer S.W."/>
            <person name="Schatz M.C."/>
            <person name="Schlenke T."/>
            <person name="Schwartz R."/>
            <person name="Segarra C."/>
            <person name="Singh R.S."/>
            <person name="Sirot L."/>
            <person name="Sirota M."/>
            <person name="Sisneros N.B."/>
            <person name="Smith C.D."/>
            <person name="Smith T.F."/>
            <person name="Spieth J."/>
            <person name="Stage D.E."/>
            <person name="Stark A."/>
            <person name="Stephan W."/>
            <person name="Strausberg R.L."/>
            <person name="Strempel S."/>
            <person name="Sturgill D."/>
            <person name="Sutton G."/>
            <person name="Sutton G.G."/>
            <person name="Tao W."/>
            <person name="Teichmann S."/>
            <person name="Tobari Y.N."/>
            <person name="Tomimura Y."/>
            <person name="Tsolas J.M."/>
            <person name="Valente V.L."/>
            <person name="Venter E."/>
            <person name="Venter J.C."/>
            <person name="Vicario S."/>
            <person name="Vieira F.G."/>
            <person name="Vilella A.J."/>
            <person name="Villasante A."/>
            <person name="Walenz B."/>
            <person name="Wang J."/>
            <person name="Wasserman M."/>
            <person name="Watts T."/>
            <person name="Wilson D."/>
            <person name="Wilson R.K."/>
            <person name="Wing R.A."/>
            <person name="Wolfner M.F."/>
            <person name="Wong A."/>
            <person name="Wong G.K."/>
            <person name="Wu C.I."/>
            <person name="Wu G."/>
            <person name="Yamamoto D."/>
            <person name="Yang H.P."/>
            <person name="Yang S.P."/>
            <person name="Yorke J.A."/>
            <person name="Yoshida K."/>
            <person name="Zdobnov E."/>
            <person name="Zhang P."/>
            <person name="Zhang Y."/>
            <person name="Zimin A.V."/>
            <person name="Baldwin J."/>
            <person name="Abdouelleil A."/>
            <person name="Abdulkadir J."/>
            <person name="Abebe A."/>
            <person name="Abera B."/>
            <person name="Abreu J."/>
            <person name="Acer S.C."/>
            <person name="Aftuck L."/>
            <person name="Alexander A."/>
            <person name="An P."/>
            <person name="Anderson E."/>
            <person name="Anderson S."/>
            <person name="Arachi H."/>
            <person name="Azer M."/>
            <person name="Bachantsang P."/>
            <person name="Barry A."/>
            <person name="Bayul T."/>
            <person name="Berlin A."/>
            <person name="Bessette D."/>
            <person name="Bloom T."/>
            <person name="Blye J."/>
            <person name="Boguslavskiy L."/>
            <person name="Bonnet C."/>
            <person name="Boukhgalter B."/>
            <person name="Bourzgui I."/>
            <person name="Brown A."/>
            <person name="Cahill P."/>
            <person name="Channer S."/>
            <person name="Cheshatsang Y."/>
            <person name="Chuda L."/>
            <person name="Citroen M."/>
            <person name="Collymore A."/>
            <person name="Cooke P."/>
            <person name="Costello M."/>
            <person name="D'Aco K."/>
            <person name="Daza R."/>
            <person name="De Haan G."/>
            <person name="DeGray S."/>
            <person name="DeMaso C."/>
            <person name="Dhargay N."/>
            <person name="Dooley K."/>
            <person name="Dooley E."/>
            <person name="Doricent M."/>
            <person name="Dorje P."/>
            <person name="Dorjee K."/>
            <person name="Dupes A."/>
            <person name="Elong R."/>
            <person name="Falk J."/>
            <person name="Farina A."/>
            <person name="Faro S."/>
            <person name="Ferguson D."/>
            <person name="Fisher S."/>
            <person name="Foley C.D."/>
            <person name="Franke A."/>
            <person name="Friedrich D."/>
            <person name="Gadbois L."/>
            <person name="Gearin G."/>
            <person name="Gearin C.R."/>
            <person name="Giannoukos G."/>
            <person name="Goode T."/>
            <person name="Graham J."/>
            <person name="Grandbois E."/>
            <person name="Grewal S."/>
            <person name="Gyaltsen K."/>
            <person name="Hafez N."/>
            <person name="Hagos B."/>
            <person name="Hall J."/>
            <person name="Henson C."/>
            <person name="Hollinger A."/>
            <person name="Honan T."/>
            <person name="Huard M.D."/>
            <person name="Hughes L."/>
            <person name="Hurhula B."/>
            <person name="Husby M.E."/>
            <person name="Kamat A."/>
            <person name="Kanga B."/>
            <person name="Kashin S."/>
            <person name="Khazanovich D."/>
            <person name="Kisner P."/>
            <person name="Lance K."/>
            <person name="Lara M."/>
            <person name="Lee W."/>
            <person name="Lennon N."/>
            <person name="Letendre F."/>
            <person name="LeVine R."/>
            <person name="Lipovsky A."/>
            <person name="Liu X."/>
            <person name="Liu J."/>
            <person name="Liu S."/>
            <person name="Lokyitsang T."/>
            <person name="Lokyitsang Y."/>
            <person name="Lubonja R."/>
            <person name="Lui A."/>
            <person name="MacDonald P."/>
            <person name="Magnisalis V."/>
            <person name="Maru K."/>
            <person name="Matthews C."/>
            <person name="McCusker W."/>
            <person name="McDonough S."/>
            <person name="Mehta T."/>
            <person name="Meldrim J."/>
            <person name="Meneus L."/>
            <person name="Mihai O."/>
            <person name="Mihalev A."/>
            <person name="Mihova T."/>
            <person name="Mittelman R."/>
            <person name="Mlenga V."/>
            <person name="Montmayeur A."/>
            <person name="Mulrain L."/>
            <person name="Navidi A."/>
            <person name="Naylor J."/>
            <person name="Negash T."/>
            <person name="Nguyen T."/>
            <person name="Nguyen N."/>
            <person name="Nicol R."/>
            <person name="Norbu C."/>
            <person name="Norbu N."/>
            <person name="Novod N."/>
            <person name="O'Neill B."/>
            <person name="Osman S."/>
            <person name="Markiewicz E."/>
            <person name="Oyono O.L."/>
            <person name="Patti C."/>
            <person name="Phunkhang P."/>
            <person name="Pierre F."/>
            <person name="Priest M."/>
            <person name="Raghuraman S."/>
            <person name="Rege F."/>
            <person name="Reyes R."/>
            <person name="Rise C."/>
            <person name="Rogov P."/>
            <person name="Ross K."/>
            <person name="Ryan E."/>
            <person name="Settipalli S."/>
            <person name="Shea T."/>
            <person name="Sherpa N."/>
            <person name="Shi L."/>
            <person name="Shih D."/>
            <person name="Sparrow T."/>
            <person name="Spaulding J."/>
            <person name="Stalker J."/>
            <person name="Stange-Thomann N."/>
            <person name="Stavropoulos S."/>
            <person name="Stone C."/>
            <person name="Strader C."/>
            <person name="Tesfaye S."/>
            <person name="Thomson T."/>
            <person name="Thoulutsang Y."/>
            <person name="Thoulutsang D."/>
            <person name="Topham K."/>
            <person name="Topping I."/>
            <person name="Tsamla T."/>
            <person name="Vassiliev H."/>
            <person name="Vo A."/>
            <person name="Wangchuk T."/>
            <person name="Wangdi T."/>
            <person name="Weiand M."/>
            <person name="Wilkinson J."/>
            <person name="Wilson A."/>
            <person name="Yadav S."/>
            <person name="Young G."/>
            <person name="Yu Q."/>
            <person name="Zembek L."/>
            <person name="Zhong D."/>
            <person name="Zimmer A."/>
            <person name="Zwirko Z."/>
            <person name="Jaffe D.B."/>
            <person name="Alvarez P."/>
            <person name="Brockman W."/>
            <person name="Butler J."/>
            <person name="Chin C."/>
            <person name="Gnerre S."/>
            <person name="Grabherr M."/>
            <person name="Kleber M."/>
            <person name="Mauceli E."/>
            <person name="MacCallum I."/>
        </authorList>
    </citation>
    <scope>NUCLEOTIDE SEQUENCE [LARGE SCALE GENOMIC DNA]</scope>
    <source>
        <strain evidence="6">MSH-3 / Tucson 14011-0111.49</strain>
    </source>
</reference>
<dbReference type="Pfam" id="PF12075">
    <property type="entry name" value="KN_motif"/>
    <property type="match status" value="1"/>
</dbReference>
<dbReference type="GO" id="GO:0030837">
    <property type="term" value="P:negative regulation of actin filament polymerization"/>
    <property type="evidence" value="ECO:0007669"/>
    <property type="project" value="InterPro"/>
</dbReference>
<dbReference type="InterPro" id="IPR021939">
    <property type="entry name" value="KN_motif"/>
</dbReference>
<dbReference type="Proteomes" id="UP000008744">
    <property type="component" value="Unassembled WGS sequence"/>
</dbReference>
<feature type="region of interest" description="Disordered" evidence="3">
    <location>
        <begin position="187"/>
        <end position="207"/>
    </location>
</feature>
<accession>B4GD68</accession>
<evidence type="ECO:0000256" key="4">
    <source>
        <dbReference type="SAM" id="SignalP"/>
    </source>
</evidence>
<evidence type="ECO:0000256" key="1">
    <source>
        <dbReference type="ARBA" id="ARBA00022737"/>
    </source>
</evidence>
<dbReference type="InterPro" id="IPR047184">
    <property type="entry name" value="KANK1-4"/>
</dbReference>
<dbReference type="GO" id="GO:0005856">
    <property type="term" value="C:cytoskeleton"/>
    <property type="evidence" value="ECO:0007669"/>
    <property type="project" value="TreeGrafter"/>
</dbReference>
<feature type="compositionally biased region" description="Polar residues" evidence="3">
    <location>
        <begin position="238"/>
        <end position="257"/>
    </location>
</feature>
<evidence type="ECO:0000313" key="6">
    <source>
        <dbReference type="Proteomes" id="UP000008744"/>
    </source>
</evidence>
<dbReference type="HOGENOM" id="CLU_994874_0_0_1"/>
<evidence type="ECO:0000313" key="5">
    <source>
        <dbReference type="EMBL" id="EDW32563.1"/>
    </source>
</evidence>
<keyword evidence="4" id="KW-0732">Signal</keyword>
<feature type="chain" id="PRO_5002803513" evidence="4">
    <location>
        <begin position="18"/>
        <end position="280"/>
    </location>
</feature>
<keyword evidence="1" id="KW-0677">Repeat</keyword>
<dbReference type="PANTHER" id="PTHR24168:SF21">
    <property type="entry name" value="KANK, ISOFORM D"/>
    <property type="match status" value="1"/>
</dbReference>
<evidence type="ECO:0000256" key="2">
    <source>
        <dbReference type="ARBA" id="ARBA00023043"/>
    </source>
</evidence>
<name>B4GD68_DROPE</name>